<keyword evidence="1" id="KW-1133">Transmembrane helix</keyword>
<dbReference type="Pfam" id="PF00487">
    <property type="entry name" value="FA_desaturase"/>
    <property type="match status" value="1"/>
</dbReference>
<feature type="transmembrane region" description="Helical" evidence="1">
    <location>
        <begin position="55"/>
        <end position="75"/>
    </location>
</feature>
<evidence type="ECO:0000259" key="2">
    <source>
        <dbReference type="Pfam" id="PF00487"/>
    </source>
</evidence>
<keyword evidence="1" id="KW-0812">Transmembrane</keyword>
<dbReference type="GO" id="GO:0008610">
    <property type="term" value="P:lipid biosynthetic process"/>
    <property type="evidence" value="ECO:0007669"/>
    <property type="project" value="UniProtKB-ARBA"/>
</dbReference>
<feature type="transmembrane region" description="Helical" evidence="1">
    <location>
        <begin position="193"/>
        <end position="213"/>
    </location>
</feature>
<dbReference type="PANTHER" id="PTHR19353:SF19">
    <property type="entry name" value="DELTA(5) FATTY ACID DESATURASE C-RELATED"/>
    <property type="match status" value="1"/>
</dbReference>
<evidence type="ECO:0000256" key="1">
    <source>
        <dbReference type="SAM" id="Phobius"/>
    </source>
</evidence>
<keyword evidence="1" id="KW-0472">Membrane</keyword>
<accession>A0A7T4UPR4</accession>
<dbReference type="RefSeq" id="WP_198569400.1">
    <property type="nucleotide sequence ID" value="NZ_CP066167.1"/>
</dbReference>
<organism evidence="3 4">
    <name type="scientific">Spongiibacter nanhainus</name>
    <dbReference type="NCBI Taxonomy" id="2794344"/>
    <lineage>
        <taxon>Bacteria</taxon>
        <taxon>Pseudomonadati</taxon>
        <taxon>Pseudomonadota</taxon>
        <taxon>Gammaproteobacteria</taxon>
        <taxon>Cellvibrionales</taxon>
        <taxon>Spongiibacteraceae</taxon>
        <taxon>Spongiibacter</taxon>
    </lineage>
</organism>
<dbReference type="EMBL" id="CP066167">
    <property type="protein sequence ID" value="QQD17901.1"/>
    <property type="molecule type" value="Genomic_DNA"/>
</dbReference>
<dbReference type="KEGG" id="snan:I6N98_16405"/>
<name>A0A7T4UPR4_9GAMM</name>
<feature type="transmembrane region" description="Helical" evidence="1">
    <location>
        <begin position="27"/>
        <end position="49"/>
    </location>
</feature>
<dbReference type="InterPro" id="IPR012171">
    <property type="entry name" value="Fatty_acid_desaturase"/>
</dbReference>
<feature type="transmembrane region" description="Helical" evidence="1">
    <location>
        <begin position="169"/>
        <end position="187"/>
    </location>
</feature>
<keyword evidence="4" id="KW-1185">Reference proteome</keyword>
<dbReference type="InterPro" id="IPR005804">
    <property type="entry name" value="FA_desaturase_dom"/>
</dbReference>
<dbReference type="GO" id="GO:0016020">
    <property type="term" value="C:membrane"/>
    <property type="evidence" value="ECO:0007669"/>
    <property type="project" value="TreeGrafter"/>
</dbReference>
<reference evidence="3 4" key="1">
    <citation type="submission" date="2020-12" db="EMBL/GenBank/DDBJ databases">
        <authorList>
            <person name="Shan Y."/>
        </authorList>
    </citation>
    <scope>NUCLEOTIDE SEQUENCE [LARGE SCALE GENOMIC DNA]</scope>
    <source>
        <strain evidence="4">csc3.9</strain>
    </source>
</reference>
<evidence type="ECO:0000313" key="4">
    <source>
        <dbReference type="Proteomes" id="UP000596063"/>
    </source>
</evidence>
<dbReference type="GO" id="GO:0016717">
    <property type="term" value="F:oxidoreductase activity, acting on paired donors, with oxidation of a pair of donors resulting in the reduction of molecular oxygen to two molecules of water"/>
    <property type="evidence" value="ECO:0007669"/>
    <property type="project" value="TreeGrafter"/>
</dbReference>
<dbReference type="Proteomes" id="UP000596063">
    <property type="component" value="Chromosome"/>
</dbReference>
<evidence type="ECO:0000313" key="3">
    <source>
        <dbReference type="EMBL" id="QQD17901.1"/>
    </source>
</evidence>
<proteinExistence type="predicted"/>
<dbReference type="PANTHER" id="PTHR19353">
    <property type="entry name" value="FATTY ACID DESATURASE 2"/>
    <property type="match status" value="1"/>
</dbReference>
<sequence length="308" mass="36135">MHKLPLTLAHLDDAQRKELKRLTSRPVISWPTVVQWVVVVGITLANYTMAVMALYPLWVGTIINTVMGYMGFSILHDAIHRSISKNVKVNDWLGQSAAFLGSPYVNLKLFRWGHSLHHRFTNSEKDPDMVFKGPVWSLPLRWMLIDLAYFRHAIRHGDKVSTPELRKTLYMAMLTVCLFALLIYWGYGWHIFWLWFVPSRLIFLLLGYSFFWLPHVPHDTVQADNFTRATAIRAGWEWLMSPLFQWQNYHLIHHMYPSTPFYNNRRVWQLLEPELRQYDLAVQHNFAIQPTIYPAGTWQSEEPTAAVS</sequence>
<feature type="domain" description="Fatty acid desaturase" evidence="2">
    <location>
        <begin position="56"/>
        <end position="284"/>
    </location>
</feature>
<dbReference type="AlphaFoldDB" id="A0A7T4UPR4"/>
<gene>
    <name evidence="3" type="ORF">I6N98_16405</name>
</gene>
<protein>
    <submittedName>
        <fullName evidence="3">Fatty acid desaturase</fullName>
    </submittedName>
</protein>